<evidence type="ECO:0000256" key="1">
    <source>
        <dbReference type="ARBA" id="ARBA00004651"/>
    </source>
</evidence>
<dbReference type="CDD" id="cd11493">
    <property type="entry name" value="SLC5sbd_NIS-like_u1"/>
    <property type="match status" value="1"/>
</dbReference>
<dbReference type="InterPro" id="IPR051163">
    <property type="entry name" value="Sodium:Solute_Symporter_SSF"/>
</dbReference>
<name>A0ABT2HSV7_9MICC</name>
<reference evidence="14 15" key="1">
    <citation type="submission" date="2022-04" db="EMBL/GenBank/DDBJ databases">
        <title>Human microbiome associated bacterial genomes.</title>
        <authorList>
            <person name="Sandstrom S."/>
            <person name="Salamzade R."/>
            <person name="Kalan L.R."/>
        </authorList>
    </citation>
    <scope>NUCLEOTIDE SEQUENCE [LARGE SCALE GENOMIC DNA]</scope>
    <source>
        <strain evidence="15">p3-SID767</strain>
    </source>
</reference>
<keyword evidence="5 13" id="KW-0812">Transmembrane</keyword>
<keyword evidence="4" id="KW-1003">Cell membrane</keyword>
<dbReference type="Gene3D" id="1.20.1730.10">
    <property type="entry name" value="Sodium/glucose cotransporter"/>
    <property type="match status" value="1"/>
</dbReference>
<accession>A0ABT2HSV7</accession>
<feature type="transmembrane region" description="Helical" evidence="13">
    <location>
        <begin position="154"/>
        <end position="175"/>
    </location>
</feature>
<feature type="region of interest" description="Disordered" evidence="12">
    <location>
        <begin position="486"/>
        <end position="506"/>
    </location>
</feature>
<dbReference type="InterPro" id="IPR038377">
    <property type="entry name" value="Na/Glc_symporter_sf"/>
</dbReference>
<evidence type="ECO:0000256" key="12">
    <source>
        <dbReference type="SAM" id="MobiDB-lite"/>
    </source>
</evidence>
<evidence type="ECO:0000313" key="14">
    <source>
        <dbReference type="EMBL" id="MCT1607779.1"/>
    </source>
</evidence>
<feature type="transmembrane region" description="Helical" evidence="13">
    <location>
        <begin position="462"/>
        <end position="482"/>
    </location>
</feature>
<evidence type="ECO:0000256" key="7">
    <source>
        <dbReference type="ARBA" id="ARBA00023053"/>
    </source>
</evidence>
<dbReference type="EMBL" id="JALXMO010000040">
    <property type="protein sequence ID" value="MCT1607779.1"/>
    <property type="molecule type" value="Genomic_DNA"/>
</dbReference>
<dbReference type="PANTHER" id="PTHR42985">
    <property type="entry name" value="SODIUM-COUPLED MONOCARBOXYLATE TRANSPORTER"/>
    <property type="match status" value="1"/>
</dbReference>
<dbReference type="RefSeq" id="WP_260073650.1">
    <property type="nucleotide sequence ID" value="NZ_JALXMO010000040.1"/>
</dbReference>
<gene>
    <name evidence="14" type="ORF">M3B43_10710</name>
</gene>
<proteinExistence type="inferred from homology"/>
<evidence type="ECO:0000256" key="5">
    <source>
        <dbReference type="ARBA" id="ARBA00022692"/>
    </source>
</evidence>
<feature type="transmembrane region" description="Helical" evidence="13">
    <location>
        <begin position="228"/>
        <end position="250"/>
    </location>
</feature>
<feature type="transmembrane region" description="Helical" evidence="13">
    <location>
        <begin position="117"/>
        <end position="142"/>
    </location>
</feature>
<keyword evidence="6 13" id="KW-1133">Transmembrane helix</keyword>
<dbReference type="Pfam" id="PF00474">
    <property type="entry name" value="SSF"/>
    <property type="match status" value="1"/>
</dbReference>
<feature type="transmembrane region" description="Helical" evidence="13">
    <location>
        <begin position="77"/>
        <end position="96"/>
    </location>
</feature>
<evidence type="ECO:0000256" key="3">
    <source>
        <dbReference type="ARBA" id="ARBA00022448"/>
    </source>
</evidence>
<dbReference type="PROSITE" id="PS50283">
    <property type="entry name" value="NA_SOLUT_SYMP_3"/>
    <property type="match status" value="1"/>
</dbReference>
<dbReference type="Proteomes" id="UP001205046">
    <property type="component" value="Unassembled WGS sequence"/>
</dbReference>
<dbReference type="PANTHER" id="PTHR42985:SF47">
    <property type="entry name" value="INTEGRAL MEMBRANE TRANSPORT PROTEIN"/>
    <property type="match status" value="1"/>
</dbReference>
<comment type="similarity">
    <text evidence="2 11">Belongs to the sodium:solute symporter (SSF) (TC 2.A.21) family.</text>
</comment>
<evidence type="ECO:0000256" key="4">
    <source>
        <dbReference type="ARBA" id="ARBA00022475"/>
    </source>
</evidence>
<feature type="transmembrane region" description="Helical" evidence="13">
    <location>
        <begin position="42"/>
        <end position="65"/>
    </location>
</feature>
<dbReference type="NCBIfam" id="TIGR00813">
    <property type="entry name" value="sss"/>
    <property type="match status" value="1"/>
</dbReference>
<feature type="transmembrane region" description="Helical" evidence="13">
    <location>
        <begin position="431"/>
        <end position="450"/>
    </location>
</feature>
<sequence>MQTIDLLVIVAYLAATAWLGLKLSGRQSGLKDYFIGGRNLPWWAVCLSVVATETSALTVIGIPVMSYLGDISYLQLGLGYILGRIVVAFFMLPRYYDGEMITAYAYLGKRFGQTTQTTAGVTFLFTRLLADGIRVLAAAIPVKIILDGMGIHTNYFTIIVVLAVVTILYTFIGGIKAVVWVDVAQMFLYVAGGMLAIIVITASTGGGWFSEAAEAGKFSMFVFEGNPISANASFVASLLGGAVFAMASHGSDQLVVQRLLACRTKAEAQKAIIVSGVVVFVQFAIFLLVGLALWSYYNQASPDALGLTRDDEIFPLFIIEGLPQGISGLLLAGILAAAMSTLSSSLSALSSSTVNDVYARFKKTPLTDEQGLRVGRWATIGWGLAFIAPATVFQTAEGNIVVLALGVAGITYGGLLGAFIFGIINKRARALDANIAFVAAVGVNAFFFIMEKYVTGEVWVAWQWYPLLGILVTFAVGGLLSLRNPSPASLAQSQRSGQSPENERTS</sequence>
<feature type="transmembrane region" description="Helical" evidence="13">
    <location>
        <begin position="187"/>
        <end position="208"/>
    </location>
</feature>
<keyword evidence="9 13" id="KW-0472">Membrane</keyword>
<protein>
    <submittedName>
        <fullName evidence="14">Sodium:solute symporter</fullName>
    </submittedName>
</protein>
<evidence type="ECO:0000256" key="8">
    <source>
        <dbReference type="ARBA" id="ARBA00023065"/>
    </source>
</evidence>
<feature type="transmembrane region" description="Helical" evidence="13">
    <location>
        <begin position="6"/>
        <end position="21"/>
    </location>
</feature>
<keyword evidence="15" id="KW-1185">Reference proteome</keyword>
<comment type="subcellular location">
    <subcellularLocation>
        <location evidence="1">Cell membrane</location>
        <topology evidence="1">Multi-pass membrane protein</topology>
    </subcellularLocation>
</comment>
<keyword evidence="7" id="KW-0915">Sodium</keyword>
<comment type="caution">
    <text evidence="14">The sequence shown here is derived from an EMBL/GenBank/DDBJ whole genome shotgun (WGS) entry which is preliminary data.</text>
</comment>
<keyword evidence="3" id="KW-0813">Transport</keyword>
<feature type="transmembrane region" description="Helical" evidence="13">
    <location>
        <begin position="271"/>
        <end position="297"/>
    </location>
</feature>
<feature type="transmembrane region" description="Helical" evidence="13">
    <location>
        <begin position="374"/>
        <end position="394"/>
    </location>
</feature>
<dbReference type="InterPro" id="IPR001734">
    <property type="entry name" value="Na/solute_symporter"/>
</dbReference>
<organism evidence="14 15">
    <name type="scientific">Nesterenkonia massiliensis</name>
    <dbReference type="NCBI Taxonomy" id="1232429"/>
    <lineage>
        <taxon>Bacteria</taxon>
        <taxon>Bacillati</taxon>
        <taxon>Actinomycetota</taxon>
        <taxon>Actinomycetes</taxon>
        <taxon>Micrococcales</taxon>
        <taxon>Micrococcaceae</taxon>
        <taxon>Nesterenkonia</taxon>
    </lineage>
</organism>
<evidence type="ECO:0000256" key="9">
    <source>
        <dbReference type="ARBA" id="ARBA00023136"/>
    </source>
</evidence>
<feature type="compositionally biased region" description="Polar residues" evidence="12">
    <location>
        <begin position="486"/>
        <end position="500"/>
    </location>
</feature>
<feature type="transmembrane region" description="Helical" evidence="13">
    <location>
        <begin position="400"/>
        <end position="424"/>
    </location>
</feature>
<evidence type="ECO:0000313" key="15">
    <source>
        <dbReference type="Proteomes" id="UP001205046"/>
    </source>
</evidence>
<keyword evidence="10" id="KW-0739">Sodium transport</keyword>
<evidence type="ECO:0000256" key="11">
    <source>
        <dbReference type="RuleBase" id="RU362091"/>
    </source>
</evidence>
<evidence type="ECO:0000256" key="2">
    <source>
        <dbReference type="ARBA" id="ARBA00006434"/>
    </source>
</evidence>
<evidence type="ECO:0000256" key="10">
    <source>
        <dbReference type="ARBA" id="ARBA00023201"/>
    </source>
</evidence>
<evidence type="ECO:0000256" key="6">
    <source>
        <dbReference type="ARBA" id="ARBA00022989"/>
    </source>
</evidence>
<evidence type="ECO:0000256" key="13">
    <source>
        <dbReference type="SAM" id="Phobius"/>
    </source>
</evidence>
<keyword evidence="8" id="KW-0406">Ion transport</keyword>